<reference evidence="2 3" key="1">
    <citation type="submission" date="2024-09" db="EMBL/GenBank/DDBJ databases">
        <authorList>
            <person name="Sun Q."/>
            <person name="Mori K."/>
        </authorList>
    </citation>
    <scope>NUCLEOTIDE SEQUENCE [LARGE SCALE GENOMIC DNA]</scope>
    <source>
        <strain evidence="2 3">TBRC 3947</strain>
    </source>
</reference>
<evidence type="ECO:0000313" key="2">
    <source>
        <dbReference type="EMBL" id="MFC0530458.1"/>
    </source>
</evidence>
<organism evidence="2 3">
    <name type="scientific">Phytohabitans kaempferiae</name>
    <dbReference type="NCBI Taxonomy" id="1620943"/>
    <lineage>
        <taxon>Bacteria</taxon>
        <taxon>Bacillati</taxon>
        <taxon>Actinomycetota</taxon>
        <taxon>Actinomycetes</taxon>
        <taxon>Micromonosporales</taxon>
        <taxon>Micromonosporaceae</taxon>
    </lineage>
</organism>
<protein>
    <submittedName>
        <fullName evidence="2">GNAT family N-acetyltransferase</fullName>
        <ecNumber evidence="2">2.3.1.-</ecNumber>
    </submittedName>
</protein>
<dbReference type="GO" id="GO:0016746">
    <property type="term" value="F:acyltransferase activity"/>
    <property type="evidence" value="ECO:0007669"/>
    <property type="project" value="UniProtKB-KW"/>
</dbReference>
<proteinExistence type="predicted"/>
<accession>A0ABV6M7P0</accession>
<dbReference type="EMBL" id="JBHLUH010000047">
    <property type="protein sequence ID" value="MFC0530458.1"/>
    <property type="molecule type" value="Genomic_DNA"/>
</dbReference>
<dbReference type="InterPro" id="IPR000182">
    <property type="entry name" value="GNAT_dom"/>
</dbReference>
<keyword evidence="2" id="KW-0012">Acyltransferase</keyword>
<dbReference type="EC" id="2.3.1.-" evidence="2"/>
<dbReference type="Gene3D" id="3.40.630.30">
    <property type="match status" value="1"/>
</dbReference>
<comment type="caution">
    <text evidence="2">The sequence shown here is derived from an EMBL/GenBank/DDBJ whole genome shotgun (WGS) entry which is preliminary data.</text>
</comment>
<name>A0ABV6M7P0_9ACTN</name>
<gene>
    <name evidence="2" type="ORF">ACFFIA_22620</name>
</gene>
<keyword evidence="3" id="KW-1185">Reference proteome</keyword>
<dbReference type="RefSeq" id="WP_377253617.1">
    <property type="nucleotide sequence ID" value="NZ_JBHLUH010000047.1"/>
</dbReference>
<feature type="domain" description="N-acetyltransferase" evidence="1">
    <location>
        <begin position="44"/>
        <end position="145"/>
    </location>
</feature>
<dbReference type="InterPro" id="IPR016181">
    <property type="entry name" value="Acyl_CoA_acyltransferase"/>
</dbReference>
<dbReference type="Pfam" id="PF00583">
    <property type="entry name" value="Acetyltransf_1"/>
    <property type="match status" value="1"/>
</dbReference>
<keyword evidence="2" id="KW-0808">Transferase</keyword>
<evidence type="ECO:0000259" key="1">
    <source>
        <dbReference type="Pfam" id="PF00583"/>
    </source>
</evidence>
<dbReference type="Proteomes" id="UP001589867">
    <property type="component" value="Unassembled WGS sequence"/>
</dbReference>
<dbReference type="SUPFAM" id="SSF55729">
    <property type="entry name" value="Acyl-CoA N-acyltransferases (Nat)"/>
    <property type="match status" value="1"/>
</dbReference>
<evidence type="ECO:0000313" key="3">
    <source>
        <dbReference type="Proteomes" id="UP001589867"/>
    </source>
</evidence>
<sequence>MTSPTLTVKPLTPDCWDDFETVMGDRGGARGCWCMHWRLSINEFMENKGEGNKAAMRALAKRDTPPGVVGYLDGEPVAWCGFGDRADFTRMQRSTLLKPVDDEPVVSLTCVLIKKDHRNEGLLATWIAAVCDYLAETSQIRTVEAYPVEPGDGRRAGPDTAMTGIASAFSDAGFTEITRPKQDRPIMRYQLP</sequence>